<evidence type="ECO:0000256" key="1">
    <source>
        <dbReference type="SAM" id="Phobius"/>
    </source>
</evidence>
<organism evidence="2 3">
    <name type="scientific">Oricola thermophila</name>
    <dbReference type="NCBI Taxonomy" id="2742145"/>
    <lineage>
        <taxon>Bacteria</taxon>
        <taxon>Pseudomonadati</taxon>
        <taxon>Pseudomonadota</taxon>
        <taxon>Alphaproteobacteria</taxon>
        <taxon>Hyphomicrobiales</taxon>
        <taxon>Ahrensiaceae</taxon>
        <taxon>Oricola</taxon>
    </lineage>
</organism>
<dbReference type="KEGG" id="orm:HTY61_07555"/>
<reference evidence="2 3" key="1">
    <citation type="submission" date="2020-06" db="EMBL/GenBank/DDBJ databases">
        <title>Oricola thermophila sp. nov. isolated from a tidal sediments.</title>
        <authorList>
            <person name="Kwon K.K."/>
            <person name="Yang S.-H."/>
            <person name="Park M.-J."/>
        </authorList>
    </citation>
    <scope>NUCLEOTIDE SEQUENCE [LARGE SCALE GENOMIC DNA]</scope>
    <source>
        <strain evidence="2 3">MEBiC13590</strain>
    </source>
</reference>
<protein>
    <submittedName>
        <fullName evidence="2">Uncharacterized protein</fullName>
    </submittedName>
</protein>
<sequence length="269" mass="30819">MGKHLTKLRKRTEAKRRLEAIASRRDLTLIIHYSCESFYDIKDGRTPRITSIAIRNFDTGQTQSFSIHKSAEQEHVPISDIADNYDRLERVMLDEFFTYLKTVNAYTFVHWNMRDINYGFQAIEHRYKVLGGTPVIIDDNRKFDLARALIAIFGVGYAPHGKFGRMHSLMEINSITAKDALTGAEEAEAFEKGEFVRLHQSTLRKVDLIANLLDRTLDGSLKTSATWWEKHGIHPATILEFLDEHWIWRLVLALSAIIGIIAGIATLVY</sequence>
<dbReference type="AlphaFoldDB" id="A0A6N1VGM8"/>
<keyword evidence="1" id="KW-0472">Membrane</keyword>
<keyword evidence="3" id="KW-1185">Reference proteome</keyword>
<keyword evidence="1" id="KW-0812">Transmembrane</keyword>
<name>A0A6N1VGM8_9HYPH</name>
<dbReference type="EMBL" id="CP054836">
    <property type="protein sequence ID" value="QKV18319.1"/>
    <property type="molecule type" value="Genomic_DNA"/>
</dbReference>
<dbReference type="Proteomes" id="UP000509367">
    <property type="component" value="Chromosome"/>
</dbReference>
<accession>A0A6N1VGM8</accession>
<keyword evidence="1" id="KW-1133">Transmembrane helix</keyword>
<evidence type="ECO:0000313" key="2">
    <source>
        <dbReference type="EMBL" id="QKV18319.1"/>
    </source>
</evidence>
<proteinExistence type="predicted"/>
<feature type="transmembrane region" description="Helical" evidence="1">
    <location>
        <begin position="246"/>
        <end position="268"/>
    </location>
</feature>
<gene>
    <name evidence="2" type="ORF">HTY61_07555</name>
</gene>
<evidence type="ECO:0000313" key="3">
    <source>
        <dbReference type="Proteomes" id="UP000509367"/>
    </source>
</evidence>